<feature type="signal peptide" evidence="5">
    <location>
        <begin position="1"/>
        <end position="30"/>
    </location>
</feature>
<keyword evidence="4 5" id="KW-0732">Signal</keyword>
<accession>A0A540VDV1</accession>
<dbReference type="CDD" id="cd13585">
    <property type="entry name" value="PBP2_TMBP_like"/>
    <property type="match status" value="1"/>
</dbReference>
<dbReference type="PANTHER" id="PTHR43649:SF31">
    <property type="entry name" value="SN-GLYCEROL-3-PHOSPHATE-BINDING PERIPLASMIC PROTEIN UGPB"/>
    <property type="match status" value="1"/>
</dbReference>
<dbReference type="Gene3D" id="3.40.190.10">
    <property type="entry name" value="Periplasmic binding protein-like II"/>
    <property type="match status" value="1"/>
</dbReference>
<sequence>MVESHPSKRTLSRRNFLRGVFFGASGVALAACVAPQAPQAAQTEAGGSGAAPAAQEAVTLSFLTQGGNDTAFLRYEPLIDNFQKANSAITIEPIWEPGGAIEIQTKLLTLIAAGDAPDVYWAHSYTNSGQAVRNIQLDLNPFLEADPDISGDDFLLAAWKDFQYEDRQIGFPRETTSTVMIYNVELFERHGLPLPTDNWTWADFLEAATAITEGDGPDKIYGTADWHLNRNTWIKMWQKGGDVLSEDRTKFTMNQEPSISQVREIQRWHHELGIHLPATVAEAGGFTTGDLFTTGKIGMFPQFSVFSNVMASEFPWDIAHLPTDPDDIRTTRVASAGHSVYSGTEHPDAAWQWIKYLGSEEAFRHWVEATGLNVPSLKVVAESLLETSADVLPEHAQIMLDAFEYGRPEPVAGDWIGIHREVQPALNSIYGVEKADPQQALDAIAARVEELAVYVPGV</sequence>
<protein>
    <submittedName>
        <fullName evidence="6">Sugar ABC transporter substrate-binding protein</fullName>
    </submittedName>
</protein>
<organism evidence="6 7">
    <name type="scientific">Litorilinea aerophila</name>
    <dbReference type="NCBI Taxonomy" id="1204385"/>
    <lineage>
        <taxon>Bacteria</taxon>
        <taxon>Bacillati</taxon>
        <taxon>Chloroflexota</taxon>
        <taxon>Caldilineae</taxon>
        <taxon>Caldilineales</taxon>
        <taxon>Caldilineaceae</taxon>
        <taxon>Litorilinea</taxon>
    </lineage>
</organism>
<reference evidence="6 7" key="1">
    <citation type="submission" date="2019-06" db="EMBL/GenBank/DDBJ databases">
        <title>Genome sequence of Litorilinea aerophila BAA-2444.</title>
        <authorList>
            <person name="Maclea K.S."/>
            <person name="Maurais E.G."/>
            <person name="Iannazzi L.C."/>
        </authorList>
    </citation>
    <scope>NUCLEOTIDE SEQUENCE [LARGE SCALE GENOMIC DNA]</scope>
    <source>
        <strain evidence="6 7">ATCC BAA-2444</strain>
    </source>
</reference>
<dbReference type="PANTHER" id="PTHR43649">
    <property type="entry name" value="ARABINOSE-BINDING PROTEIN-RELATED"/>
    <property type="match status" value="1"/>
</dbReference>
<dbReference type="Proteomes" id="UP000317371">
    <property type="component" value="Unassembled WGS sequence"/>
</dbReference>
<evidence type="ECO:0000313" key="6">
    <source>
        <dbReference type="EMBL" id="TQE94939.1"/>
    </source>
</evidence>
<comment type="caution">
    <text evidence="6">The sequence shown here is derived from an EMBL/GenBank/DDBJ whole genome shotgun (WGS) entry which is preliminary data.</text>
</comment>
<dbReference type="AlphaFoldDB" id="A0A540VDV1"/>
<dbReference type="Pfam" id="PF01547">
    <property type="entry name" value="SBP_bac_1"/>
    <property type="match status" value="1"/>
</dbReference>
<evidence type="ECO:0000256" key="2">
    <source>
        <dbReference type="ARBA" id="ARBA00008520"/>
    </source>
</evidence>
<dbReference type="EMBL" id="VIGC01000018">
    <property type="protein sequence ID" value="TQE94939.1"/>
    <property type="molecule type" value="Genomic_DNA"/>
</dbReference>
<feature type="chain" id="PRO_5023150001" evidence="5">
    <location>
        <begin position="31"/>
        <end position="458"/>
    </location>
</feature>
<evidence type="ECO:0000256" key="3">
    <source>
        <dbReference type="ARBA" id="ARBA00022448"/>
    </source>
</evidence>
<dbReference type="SUPFAM" id="SSF53850">
    <property type="entry name" value="Periplasmic binding protein-like II"/>
    <property type="match status" value="1"/>
</dbReference>
<evidence type="ECO:0000313" key="7">
    <source>
        <dbReference type="Proteomes" id="UP000317371"/>
    </source>
</evidence>
<dbReference type="RefSeq" id="WP_141610791.1">
    <property type="nucleotide sequence ID" value="NZ_VIGC02000018.1"/>
</dbReference>
<evidence type="ECO:0000256" key="5">
    <source>
        <dbReference type="SAM" id="SignalP"/>
    </source>
</evidence>
<gene>
    <name evidence="6" type="ORF">FKZ61_14105</name>
</gene>
<dbReference type="PROSITE" id="PS51318">
    <property type="entry name" value="TAT"/>
    <property type="match status" value="1"/>
</dbReference>
<comment type="subcellular location">
    <subcellularLocation>
        <location evidence="1">Cell envelope</location>
    </subcellularLocation>
</comment>
<proteinExistence type="inferred from homology"/>
<name>A0A540VDV1_9CHLR</name>
<dbReference type="GO" id="GO:0030313">
    <property type="term" value="C:cell envelope"/>
    <property type="evidence" value="ECO:0007669"/>
    <property type="project" value="UniProtKB-SubCell"/>
</dbReference>
<dbReference type="InParanoid" id="A0A540VDV1"/>
<comment type="similarity">
    <text evidence="2">Belongs to the bacterial solute-binding protein 1 family.</text>
</comment>
<keyword evidence="7" id="KW-1185">Reference proteome</keyword>
<keyword evidence="3" id="KW-0813">Transport</keyword>
<dbReference type="InterPro" id="IPR050490">
    <property type="entry name" value="Bact_solute-bd_prot1"/>
</dbReference>
<dbReference type="OrthoDB" id="362670at2"/>
<evidence type="ECO:0000256" key="4">
    <source>
        <dbReference type="ARBA" id="ARBA00022729"/>
    </source>
</evidence>
<dbReference type="InterPro" id="IPR006311">
    <property type="entry name" value="TAT_signal"/>
</dbReference>
<dbReference type="InterPro" id="IPR006059">
    <property type="entry name" value="SBP"/>
</dbReference>
<evidence type="ECO:0000256" key="1">
    <source>
        <dbReference type="ARBA" id="ARBA00004196"/>
    </source>
</evidence>